<dbReference type="OrthoDB" id="5506840at2"/>
<dbReference type="InterPro" id="IPR051199">
    <property type="entry name" value="LPS_LOS_Heptosyltrfase"/>
</dbReference>
<dbReference type="GO" id="GO:0008713">
    <property type="term" value="F:ADP-heptose-lipopolysaccharide heptosyltransferase activity"/>
    <property type="evidence" value="ECO:0007669"/>
    <property type="project" value="TreeGrafter"/>
</dbReference>
<dbReference type="EMBL" id="OUNR01000016">
    <property type="protein sequence ID" value="SPP65155.1"/>
    <property type="molecule type" value="Genomic_DNA"/>
</dbReference>
<keyword evidence="4" id="KW-1185">Reference proteome</keyword>
<dbReference type="InParanoid" id="A0A330L5P4"/>
<dbReference type="RefSeq" id="WP_121989480.1">
    <property type="nucleotide sequence ID" value="NZ_OUNR01000016.1"/>
</dbReference>
<evidence type="ECO:0000256" key="2">
    <source>
        <dbReference type="ARBA" id="ARBA00022679"/>
    </source>
</evidence>
<dbReference type="CDD" id="cd03789">
    <property type="entry name" value="GT9_LPS_heptosyltransferase"/>
    <property type="match status" value="1"/>
</dbReference>
<dbReference type="EC" id="2.4.-.-" evidence="3"/>
<proteinExistence type="predicted"/>
<evidence type="ECO:0000256" key="1">
    <source>
        <dbReference type="ARBA" id="ARBA00022676"/>
    </source>
</evidence>
<organism evidence="3 4">
    <name type="scientific">Nitrospira lenta</name>
    <dbReference type="NCBI Taxonomy" id="1436998"/>
    <lineage>
        <taxon>Bacteria</taxon>
        <taxon>Pseudomonadati</taxon>
        <taxon>Nitrospirota</taxon>
        <taxon>Nitrospiria</taxon>
        <taxon>Nitrospirales</taxon>
        <taxon>Nitrospiraceae</taxon>
        <taxon>Nitrospira</taxon>
    </lineage>
</organism>
<reference evidence="4" key="1">
    <citation type="submission" date="2018-04" db="EMBL/GenBank/DDBJ databases">
        <authorList>
            <person name="Lucker S."/>
            <person name="Sakoula D."/>
        </authorList>
    </citation>
    <scope>NUCLEOTIDE SEQUENCE [LARGE SCALE GENOMIC DNA]</scope>
</reference>
<protein>
    <submittedName>
        <fullName evidence="3">Putative Glycosyltransferase, family 9</fullName>
        <ecNumber evidence="3">2.4.-.-</ecNumber>
    </submittedName>
</protein>
<keyword evidence="1 3" id="KW-0328">Glycosyltransferase</keyword>
<sequence length="391" mass="43122">MSRTLVIQLARLGDLVQTMPMIMALRKLSPRDTIDLLCPEPLRDLGTLIPGLDRVVGWDGARWHRWAAQATQGLRPNQREEIEQELRALCPHTYDRAFVLNQHTRAIVAGTLLAKECVGPLAHGPLSEQLTPWAAYVREIARTRRSNRIHLSDAFCGMCGLLPPGTPPRCLTPLLSPSRNLEPIGQGGGPWIGVIVGAGDPARQIPIEVWRTWIVRFLAVLPRGRVVLIGHGAECDRARDIQHAMPPSILGRIWDLTGQTTIHALAQVLARCQYVVGSDTGPLHLAAAVGTPTLGWYFARARVHETGPYGSGHRIWQAQSEDGGAVVPATWPIEPSLDVLLNTSPRAQSQWSHWTSQIDEWGTYYSEAGQSSAPPREREALWHELSPAMPV</sequence>
<dbReference type="GO" id="GO:0005829">
    <property type="term" value="C:cytosol"/>
    <property type="evidence" value="ECO:0007669"/>
    <property type="project" value="TreeGrafter"/>
</dbReference>
<dbReference type="Gene3D" id="3.40.50.2000">
    <property type="entry name" value="Glycogen Phosphorylase B"/>
    <property type="match status" value="2"/>
</dbReference>
<dbReference type="GO" id="GO:0009244">
    <property type="term" value="P:lipopolysaccharide core region biosynthetic process"/>
    <property type="evidence" value="ECO:0007669"/>
    <property type="project" value="TreeGrafter"/>
</dbReference>
<keyword evidence="2 3" id="KW-0808">Transferase</keyword>
<name>A0A330L5P4_9BACT</name>
<dbReference type="InterPro" id="IPR002201">
    <property type="entry name" value="Glyco_trans_9"/>
</dbReference>
<dbReference type="AlphaFoldDB" id="A0A330L5P4"/>
<dbReference type="PANTHER" id="PTHR30160">
    <property type="entry name" value="TETRAACYLDISACCHARIDE 4'-KINASE-RELATED"/>
    <property type="match status" value="1"/>
</dbReference>
<evidence type="ECO:0000313" key="4">
    <source>
        <dbReference type="Proteomes" id="UP000248168"/>
    </source>
</evidence>
<dbReference type="Proteomes" id="UP000248168">
    <property type="component" value="Unassembled WGS sequence"/>
</dbReference>
<evidence type="ECO:0000313" key="3">
    <source>
        <dbReference type="EMBL" id="SPP65155.1"/>
    </source>
</evidence>
<gene>
    <name evidence="3" type="ORF">NITLEN_30069</name>
</gene>
<dbReference type="SUPFAM" id="SSF53756">
    <property type="entry name" value="UDP-Glycosyltransferase/glycogen phosphorylase"/>
    <property type="match status" value="1"/>
</dbReference>
<dbReference type="Pfam" id="PF01075">
    <property type="entry name" value="Glyco_transf_9"/>
    <property type="match status" value="1"/>
</dbReference>
<accession>A0A330L5P4</accession>